<evidence type="ECO:0000259" key="13">
    <source>
        <dbReference type="Pfam" id="PF16803"/>
    </source>
</evidence>
<evidence type="ECO:0000256" key="9">
    <source>
        <dbReference type="ARBA" id="ARBA00023128"/>
    </source>
</evidence>
<dbReference type="PANTHER" id="PTHR13273">
    <property type="entry name" value="ANAMORSIN"/>
    <property type="match status" value="1"/>
</dbReference>
<reference evidence="14" key="2">
    <citation type="submission" date="2023-06" db="EMBL/GenBank/DDBJ databases">
        <authorList>
            <consortium name="Lawrence Berkeley National Laboratory"/>
            <person name="Mondo S.J."/>
            <person name="Hensen N."/>
            <person name="Bonometti L."/>
            <person name="Westerberg I."/>
            <person name="Brannstrom I.O."/>
            <person name="Guillou S."/>
            <person name="Cros-Aarteil S."/>
            <person name="Calhoun S."/>
            <person name="Haridas S."/>
            <person name="Kuo A."/>
            <person name="Pangilinan J."/>
            <person name="Riley R."/>
            <person name="Labutti K."/>
            <person name="Andreopoulos B."/>
            <person name="Lipzen A."/>
            <person name="Chen C."/>
            <person name="Yanf M."/>
            <person name="Daum C."/>
            <person name="Ng V."/>
            <person name="Clum A."/>
            <person name="Steindorff A."/>
            <person name="Ohm R."/>
            <person name="Martin F."/>
            <person name="Silar P."/>
            <person name="Natvig D."/>
            <person name="Lalanne C."/>
            <person name="Gautier V."/>
            <person name="Ament-Velasquez S.L."/>
            <person name="Kruys A."/>
            <person name="Hutchinson M.I."/>
            <person name="Powell A.J."/>
            <person name="Barry K."/>
            <person name="Miller A.N."/>
            <person name="Grigoriev I.V."/>
            <person name="Debuchy R."/>
            <person name="Gladieux P."/>
            <person name="Thoren M.H."/>
            <person name="Johannesson H."/>
        </authorList>
    </citation>
    <scope>NUCLEOTIDE SEQUENCE</scope>
    <source>
        <strain evidence="14">CBS 333.67</strain>
    </source>
</reference>
<evidence type="ECO:0000256" key="4">
    <source>
        <dbReference type="ARBA" id="ARBA00022490"/>
    </source>
</evidence>
<feature type="binding site" evidence="10">
    <location>
        <position position="276"/>
    </location>
    <ligand>
        <name>[2Fe-2S] cluster</name>
        <dbReference type="ChEBI" id="CHEBI:190135"/>
    </ligand>
</feature>
<keyword evidence="15" id="KW-1185">Reference proteome</keyword>
<comment type="domain">
    <text evidence="10">The N-terminal domain has structural similarity with S-adenosyl-L-methionine-dependent methyltransferases, but does not bind S-adenosyl-L-methionine. It is required for correct assembly of the 2 Fe-S clusters.</text>
</comment>
<organism evidence="14 15">
    <name type="scientific">Chaetomium strumarium</name>
    <dbReference type="NCBI Taxonomy" id="1170767"/>
    <lineage>
        <taxon>Eukaryota</taxon>
        <taxon>Fungi</taxon>
        <taxon>Dikarya</taxon>
        <taxon>Ascomycota</taxon>
        <taxon>Pezizomycotina</taxon>
        <taxon>Sordariomycetes</taxon>
        <taxon>Sordariomycetidae</taxon>
        <taxon>Sordariales</taxon>
        <taxon>Chaetomiaceae</taxon>
        <taxon>Chaetomium</taxon>
    </lineage>
</organism>
<evidence type="ECO:0000256" key="10">
    <source>
        <dbReference type="HAMAP-Rule" id="MF_03115"/>
    </source>
</evidence>
<keyword evidence="8 10" id="KW-0411">Iron-sulfur</keyword>
<dbReference type="Pfam" id="PF05093">
    <property type="entry name" value="CIAPIN1"/>
    <property type="match status" value="1"/>
</dbReference>
<feature type="compositionally biased region" description="Low complexity" evidence="11">
    <location>
        <begin position="16"/>
        <end position="53"/>
    </location>
</feature>
<feature type="region of interest" description="Disordered" evidence="11">
    <location>
        <begin position="1"/>
        <end position="53"/>
    </location>
</feature>
<dbReference type="GO" id="GO:0016226">
    <property type="term" value="P:iron-sulfur cluster assembly"/>
    <property type="evidence" value="ECO:0007669"/>
    <property type="project" value="UniProtKB-UniRule"/>
</dbReference>
<comment type="domain">
    <text evidence="10">The twin Cx2C motifs are involved in the recognition by the mitochondrial MIA40-ERV1 disulfide relay system. The formation of 2 disulfide bonds in the Cx2C motifs through dithiol/disulfide exchange reactions effectively traps the protein in the mitochondrial intermembrane space.</text>
</comment>
<dbReference type="InterPro" id="IPR007785">
    <property type="entry name" value="Anamorsin"/>
</dbReference>
<keyword evidence="9 10" id="KW-0496">Mitochondrion</keyword>
<dbReference type="GO" id="GO:0009055">
    <property type="term" value="F:electron transfer activity"/>
    <property type="evidence" value="ECO:0007669"/>
    <property type="project" value="UniProtKB-UniRule"/>
</dbReference>
<sequence length="363" mass="38254">MSPSLEMDLTPDFDPANRAGAGAGAPPSTKTATTNDTSSSSSSSSRTLLLAPPSLASRQDRIGALFATHPRATTDLQMLDRLAAGLVTLPAATYDLVLVLTDPDGSRRAEAFALLRDRAVWARLVPALKAGGTLRSEDGSLAPGPDAGAEAREAVLAGLVAAGGDGVDGFTKPEYEEEVVVPLRFGLSKTNGKSTNGGEEATQKQNGTNGEAKAAAPAGVGFVDFSDELDLDVDLDAEDDDDVIDEDTLLTEEDLRRPIQQPPECQPQPGKKRRACKDCTCGLAARMEAEDKARRAKADKELNTLKLKSEDLNELDFTVPGKTGSCGSCYLGDAFRCSDCPYIGLPAFKPGEEVKILNNTVQL</sequence>
<dbReference type="GO" id="GO:0046872">
    <property type="term" value="F:metal ion binding"/>
    <property type="evidence" value="ECO:0007669"/>
    <property type="project" value="UniProtKB-KW"/>
</dbReference>
<feature type="short sequence motif" description="Cx2C motif 1" evidence="10">
    <location>
        <begin position="326"/>
        <end position="329"/>
    </location>
</feature>
<comment type="cofactor">
    <cofactor evidence="10">
        <name>[2Fe-2S] cluster</name>
        <dbReference type="ChEBI" id="CHEBI:190135"/>
    </cofactor>
</comment>
<feature type="binding site" evidence="10">
    <location>
        <position position="340"/>
    </location>
    <ligand>
        <name>[4Fe-4S] cluster</name>
        <dbReference type="ChEBI" id="CHEBI:49883"/>
    </ligand>
</feature>
<dbReference type="HAMAP" id="MF_03115">
    <property type="entry name" value="Anamorsin"/>
    <property type="match status" value="1"/>
</dbReference>
<dbReference type="InterPro" id="IPR031838">
    <property type="entry name" value="Dre2_N"/>
</dbReference>
<comment type="caution">
    <text evidence="10">Lacks conserved residue(s) required for the propagation of feature annotation.</text>
</comment>
<evidence type="ECO:0000259" key="12">
    <source>
        <dbReference type="Pfam" id="PF05093"/>
    </source>
</evidence>
<dbReference type="GeneID" id="87887496"/>
<dbReference type="PANTHER" id="PTHR13273:SF14">
    <property type="entry name" value="ANAMORSIN"/>
    <property type="match status" value="1"/>
</dbReference>
<feature type="domain" description="Anamorsin C-terminal" evidence="12">
    <location>
        <begin position="260"/>
        <end position="356"/>
    </location>
</feature>
<comment type="caution">
    <text evidence="14">The sequence shown here is derived from an EMBL/GenBank/DDBJ whole genome shotgun (WGS) entry which is preliminary data.</text>
</comment>
<evidence type="ECO:0000256" key="3">
    <source>
        <dbReference type="ARBA" id="ARBA00022485"/>
    </source>
</evidence>
<feature type="compositionally biased region" description="Polar residues" evidence="11">
    <location>
        <begin position="188"/>
        <end position="209"/>
    </location>
</feature>
<dbReference type="Pfam" id="PF16803">
    <property type="entry name" value="DRE2_N"/>
    <property type="match status" value="1"/>
</dbReference>
<reference evidence="14" key="1">
    <citation type="journal article" date="2023" name="Mol. Phylogenet. Evol.">
        <title>Genome-scale phylogeny and comparative genomics of the fungal order Sordariales.</title>
        <authorList>
            <person name="Hensen N."/>
            <person name="Bonometti L."/>
            <person name="Westerberg I."/>
            <person name="Brannstrom I.O."/>
            <person name="Guillou S."/>
            <person name="Cros-Aarteil S."/>
            <person name="Calhoun S."/>
            <person name="Haridas S."/>
            <person name="Kuo A."/>
            <person name="Mondo S."/>
            <person name="Pangilinan J."/>
            <person name="Riley R."/>
            <person name="LaButti K."/>
            <person name="Andreopoulos B."/>
            <person name="Lipzen A."/>
            <person name="Chen C."/>
            <person name="Yan M."/>
            <person name="Daum C."/>
            <person name="Ng V."/>
            <person name="Clum A."/>
            <person name="Steindorff A."/>
            <person name="Ohm R.A."/>
            <person name="Martin F."/>
            <person name="Silar P."/>
            <person name="Natvig D.O."/>
            <person name="Lalanne C."/>
            <person name="Gautier V."/>
            <person name="Ament-Velasquez S.L."/>
            <person name="Kruys A."/>
            <person name="Hutchinson M.I."/>
            <person name="Powell A.J."/>
            <person name="Barry K."/>
            <person name="Miller A.N."/>
            <person name="Grigoriev I.V."/>
            <person name="Debuchy R."/>
            <person name="Gladieux P."/>
            <person name="Hiltunen Thoren M."/>
            <person name="Johannesson H."/>
        </authorList>
    </citation>
    <scope>NUCLEOTIDE SEQUENCE</scope>
    <source>
        <strain evidence="14">CBS 333.67</strain>
    </source>
</reference>
<dbReference type="Proteomes" id="UP001273166">
    <property type="component" value="Unassembled WGS sequence"/>
</dbReference>
<feature type="binding site" evidence="10">
    <location>
        <position position="279"/>
    </location>
    <ligand>
        <name>[2Fe-2S] cluster</name>
        <dbReference type="ChEBI" id="CHEBI:190135"/>
    </ligand>
</feature>
<feature type="domain" description="Fe-S cluster assembly protein Dre2 N-terminal" evidence="13">
    <location>
        <begin position="45"/>
        <end position="184"/>
    </location>
</feature>
<evidence type="ECO:0000256" key="8">
    <source>
        <dbReference type="ARBA" id="ARBA00023014"/>
    </source>
</evidence>
<feature type="short sequence motif" description="Cx2C motif 2" evidence="10">
    <location>
        <begin position="337"/>
        <end position="340"/>
    </location>
</feature>
<keyword evidence="5 10" id="KW-0001">2Fe-2S</keyword>
<accession>A0AAJ0GXJ2</accession>
<comment type="cofactor">
    <cofactor evidence="1 10">
        <name>[4Fe-4S] cluster</name>
        <dbReference type="ChEBI" id="CHEBI:49883"/>
    </cofactor>
</comment>
<evidence type="ECO:0000313" key="15">
    <source>
        <dbReference type="Proteomes" id="UP001273166"/>
    </source>
</evidence>
<evidence type="ECO:0000256" key="7">
    <source>
        <dbReference type="ARBA" id="ARBA00023004"/>
    </source>
</evidence>
<feature type="region of interest" description="Fe-S binding site B" evidence="10">
    <location>
        <begin position="326"/>
        <end position="340"/>
    </location>
</feature>
<protein>
    <submittedName>
        <fullName evidence="14">Cytokine-induced anti-apoptosis inhibitor 1, Fe-S biogenesis-domain-containing protein</fullName>
    </submittedName>
</protein>
<dbReference type="AlphaFoldDB" id="A0AAJ0GXJ2"/>
<evidence type="ECO:0000256" key="5">
    <source>
        <dbReference type="ARBA" id="ARBA00022714"/>
    </source>
</evidence>
<dbReference type="GO" id="GO:0051539">
    <property type="term" value="F:4 iron, 4 sulfur cluster binding"/>
    <property type="evidence" value="ECO:0007669"/>
    <property type="project" value="UniProtKB-KW"/>
</dbReference>
<gene>
    <name evidence="14" type="ORF">B0T15DRAFT_523098</name>
</gene>
<dbReference type="RefSeq" id="XP_062723727.1">
    <property type="nucleotide sequence ID" value="XM_062868667.1"/>
</dbReference>
<dbReference type="GO" id="GO:0051537">
    <property type="term" value="F:2 iron, 2 sulfur cluster binding"/>
    <property type="evidence" value="ECO:0007669"/>
    <property type="project" value="UniProtKB-UniRule"/>
</dbReference>
<keyword evidence="4 10" id="KW-0963">Cytoplasm</keyword>
<feature type="region of interest" description="Disordered" evidence="11">
    <location>
        <begin position="187"/>
        <end position="214"/>
    </location>
</feature>
<feature type="binding site" evidence="10">
    <location>
        <position position="281"/>
    </location>
    <ligand>
        <name>[2Fe-2S] cluster</name>
        <dbReference type="ChEBI" id="CHEBI:190135"/>
    </ligand>
</feature>
<evidence type="ECO:0000256" key="1">
    <source>
        <dbReference type="ARBA" id="ARBA00001966"/>
    </source>
</evidence>
<feature type="binding site" evidence="10">
    <location>
        <position position="329"/>
    </location>
    <ligand>
        <name>[4Fe-4S] cluster</name>
        <dbReference type="ChEBI" id="CHEBI:49883"/>
    </ligand>
</feature>
<dbReference type="GO" id="GO:0005758">
    <property type="term" value="C:mitochondrial intermembrane space"/>
    <property type="evidence" value="ECO:0007669"/>
    <property type="project" value="UniProtKB-SubCell"/>
</dbReference>
<keyword evidence="3 10" id="KW-0004">4Fe-4S</keyword>
<comment type="similarity">
    <text evidence="2 10">Belongs to the anamorsin family.</text>
</comment>
<evidence type="ECO:0000256" key="11">
    <source>
        <dbReference type="SAM" id="MobiDB-lite"/>
    </source>
</evidence>
<feature type="region of interest" description="Fe-S binding site A" evidence="10">
    <location>
        <begin position="265"/>
        <end position="281"/>
    </location>
</feature>
<proteinExistence type="inferred from homology"/>
<dbReference type="InterPro" id="IPR046408">
    <property type="entry name" value="CIAPIN1"/>
</dbReference>
<feature type="binding site" evidence="10">
    <location>
        <position position="265"/>
    </location>
    <ligand>
        <name>[2Fe-2S] cluster</name>
        <dbReference type="ChEBI" id="CHEBI:190135"/>
    </ligand>
</feature>
<keyword evidence="6 10" id="KW-0479">Metal-binding</keyword>
<comment type="subcellular location">
    <subcellularLocation>
        <location evidence="10">Cytoplasm</location>
    </subcellularLocation>
    <subcellularLocation>
        <location evidence="10">Mitochondrion intermembrane space</location>
    </subcellularLocation>
</comment>
<feature type="binding site" evidence="10">
    <location>
        <position position="326"/>
    </location>
    <ligand>
        <name>[4Fe-4S] cluster</name>
        <dbReference type="ChEBI" id="CHEBI:49883"/>
    </ligand>
</feature>
<evidence type="ECO:0000313" key="14">
    <source>
        <dbReference type="EMBL" id="KAK3307947.1"/>
    </source>
</evidence>
<evidence type="ECO:0000256" key="2">
    <source>
        <dbReference type="ARBA" id="ARBA00008169"/>
    </source>
</evidence>
<keyword evidence="7 10" id="KW-0408">Iron</keyword>
<comment type="domain">
    <text evidence="10">The C-terminal domain binds 2 Fe-S clusters but is otherwise mostly in an intrinsically disordered conformation.</text>
</comment>
<dbReference type="EMBL" id="JAUDZG010000002">
    <property type="protein sequence ID" value="KAK3307947.1"/>
    <property type="molecule type" value="Genomic_DNA"/>
</dbReference>
<evidence type="ECO:0000256" key="6">
    <source>
        <dbReference type="ARBA" id="ARBA00022723"/>
    </source>
</evidence>
<name>A0AAJ0GXJ2_9PEZI</name>
<feature type="binding site" evidence="10">
    <location>
        <position position="337"/>
    </location>
    <ligand>
        <name>[4Fe-4S] cluster</name>
        <dbReference type="ChEBI" id="CHEBI:49883"/>
    </ligand>
</feature>